<evidence type="ECO:0000256" key="1">
    <source>
        <dbReference type="ARBA" id="ARBA00004141"/>
    </source>
</evidence>
<evidence type="ECO:0000256" key="9">
    <source>
        <dbReference type="ARBA" id="ARBA00023170"/>
    </source>
</evidence>
<dbReference type="AlphaFoldDB" id="A0A8T2IHE8"/>
<sequence>MDLQAGRLINIFTFLLISESFAGLLTNVYIASVPLYDYFKKANLSTSDKLIVALCVSNVYCALLNGVFLLTINMWPDINTDINIMGIFMTLQIFGISSSVWITVCLCLFYFIKIINFSSGPLGWMKMKINVVVPWLIVLSEVVALGCSLLTRIPSVIKEFYYNYSLDYFQTLNVTSRPNVIPIHYMSIYIIGLFVPLLTMLVITFVTAGSLYLHIRRMKKNMGTSSNSAAHQSVVWTMIRLLILYTAILVASLLYTLKIFTSTNFAFFTILMILYSFPLVASVILILGNPKLKKPLMTMYNCSVGCKK</sequence>
<keyword evidence="10 12" id="KW-0807">Transducer</keyword>
<keyword evidence="7 12" id="KW-0297">G-protein coupled receptor</keyword>
<evidence type="ECO:0000256" key="4">
    <source>
        <dbReference type="ARBA" id="ARBA00022606"/>
    </source>
</evidence>
<keyword evidence="5 12" id="KW-0812">Transmembrane</keyword>
<dbReference type="Gene3D" id="1.20.1070.10">
    <property type="entry name" value="Rhodopsin 7-helix transmembrane proteins"/>
    <property type="match status" value="1"/>
</dbReference>
<evidence type="ECO:0000256" key="7">
    <source>
        <dbReference type="ARBA" id="ARBA00023040"/>
    </source>
</evidence>
<dbReference type="OrthoDB" id="8876749at2759"/>
<evidence type="ECO:0000313" key="15">
    <source>
        <dbReference type="Proteomes" id="UP000812440"/>
    </source>
</evidence>
<dbReference type="GO" id="GO:0004930">
    <property type="term" value="F:G protein-coupled receptor activity"/>
    <property type="evidence" value="ECO:0007669"/>
    <property type="project" value="UniProtKB-KW"/>
</dbReference>
<feature type="transmembrane region" description="Helical" evidence="13">
    <location>
        <begin position="132"/>
        <end position="153"/>
    </location>
</feature>
<evidence type="ECO:0000256" key="6">
    <source>
        <dbReference type="ARBA" id="ARBA00022989"/>
    </source>
</evidence>
<dbReference type="EMBL" id="JAACNH010000905">
    <property type="protein sequence ID" value="KAG8430490.1"/>
    <property type="molecule type" value="Genomic_DNA"/>
</dbReference>
<dbReference type="Proteomes" id="UP000812440">
    <property type="component" value="Unassembled WGS sequence"/>
</dbReference>
<evidence type="ECO:0000256" key="13">
    <source>
        <dbReference type="SAM" id="Phobius"/>
    </source>
</evidence>
<accession>A0A8T2IHE8</accession>
<dbReference type="GO" id="GO:0016020">
    <property type="term" value="C:membrane"/>
    <property type="evidence" value="ECO:0007669"/>
    <property type="project" value="UniProtKB-SubCell"/>
</dbReference>
<dbReference type="PANTHER" id="PTHR11394">
    <property type="entry name" value="TASTE RECEPTOR TYPE 2"/>
    <property type="match status" value="1"/>
</dbReference>
<evidence type="ECO:0000256" key="3">
    <source>
        <dbReference type="ARBA" id="ARBA00022480"/>
    </source>
</evidence>
<keyword evidence="6 13" id="KW-1133">Transmembrane helix</keyword>
<evidence type="ECO:0000256" key="11">
    <source>
        <dbReference type="RuleBase" id="RU004423"/>
    </source>
</evidence>
<feature type="transmembrane region" description="Helical" evidence="13">
    <location>
        <begin position="267"/>
        <end position="287"/>
    </location>
</feature>
<evidence type="ECO:0000256" key="5">
    <source>
        <dbReference type="ARBA" id="ARBA00022692"/>
    </source>
</evidence>
<evidence type="ECO:0000256" key="2">
    <source>
        <dbReference type="ARBA" id="ARBA00007376"/>
    </source>
</evidence>
<organism evidence="14 15">
    <name type="scientific">Hymenochirus boettgeri</name>
    <name type="common">Congo dwarf clawed frog</name>
    <dbReference type="NCBI Taxonomy" id="247094"/>
    <lineage>
        <taxon>Eukaryota</taxon>
        <taxon>Metazoa</taxon>
        <taxon>Chordata</taxon>
        <taxon>Craniata</taxon>
        <taxon>Vertebrata</taxon>
        <taxon>Euteleostomi</taxon>
        <taxon>Amphibia</taxon>
        <taxon>Batrachia</taxon>
        <taxon>Anura</taxon>
        <taxon>Pipoidea</taxon>
        <taxon>Pipidae</taxon>
        <taxon>Pipinae</taxon>
        <taxon>Hymenochirus</taxon>
    </lineage>
</organism>
<evidence type="ECO:0000256" key="12">
    <source>
        <dbReference type="RuleBase" id="RU004424"/>
    </source>
</evidence>
<keyword evidence="4 12" id="KW-0716">Sensory transduction</keyword>
<keyword evidence="3 12" id="KW-0919">Taste</keyword>
<dbReference type="SUPFAM" id="SSF81321">
    <property type="entry name" value="Family A G protein-coupled receptor-like"/>
    <property type="match status" value="1"/>
</dbReference>
<keyword evidence="9 12" id="KW-0675">Receptor</keyword>
<evidence type="ECO:0000256" key="8">
    <source>
        <dbReference type="ARBA" id="ARBA00023136"/>
    </source>
</evidence>
<protein>
    <recommendedName>
        <fullName evidence="12">Taste receptor type 2</fullName>
    </recommendedName>
</protein>
<comment type="caution">
    <text evidence="14">The sequence shown here is derived from an EMBL/GenBank/DDBJ whole genome shotgun (WGS) entry which is preliminary data.</text>
</comment>
<comment type="subcellular location">
    <subcellularLocation>
        <location evidence="1 12">Membrane</location>
        <topology evidence="1 12">Multi-pass membrane protein</topology>
    </subcellularLocation>
</comment>
<name>A0A8T2IHE8_9PIPI</name>
<feature type="transmembrane region" description="Helical" evidence="13">
    <location>
        <begin position="50"/>
        <end position="72"/>
    </location>
</feature>
<evidence type="ECO:0000256" key="10">
    <source>
        <dbReference type="ARBA" id="ARBA00023224"/>
    </source>
</evidence>
<dbReference type="GO" id="GO:0033038">
    <property type="term" value="F:bitter taste receptor activity"/>
    <property type="evidence" value="ECO:0007669"/>
    <property type="project" value="InterPro"/>
</dbReference>
<keyword evidence="8 12" id="KW-0472">Membrane</keyword>
<dbReference type="PANTHER" id="PTHR11394:SF165">
    <property type="entry name" value="TASTE RECEPTOR TYPE 2"/>
    <property type="match status" value="1"/>
</dbReference>
<feature type="transmembrane region" description="Helical" evidence="13">
    <location>
        <begin position="12"/>
        <end position="38"/>
    </location>
</feature>
<feature type="transmembrane region" description="Helical" evidence="13">
    <location>
        <begin position="234"/>
        <end position="255"/>
    </location>
</feature>
<evidence type="ECO:0000313" key="14">
    <source>
        <dbReference type="EMBL" id="KAG8430490.1"/>
    </source>
</evidence>
<comment type="similarity">
    <text evidence="2 11">Belongs to the G-protein coupled receptor T2R family.</text>
</comment>
<reference evidence="14" key="1">
    <citation type="thesis" date="2020" institute="ProQuest LLC" country="789 East Eisenhower Parkway, Ann Arbor, MI, USA">
        <title>Comparative Genomics and Chromosome Evolution.</title>
        <authorList>
            <person name="Mudd A.B."/>
        </authorList>
    </citation>
    <scope>NUCLEOTIDE SEQUENCE</scope>
    <source>
        <strain evidence="14">Female2</strain>
        <tissue evidence="14">Blood</tissue>
    </source>
</reference>
<keyword evidence="15" id="KW-1185">Reference proteome</keyword>
<feature type="transmembrane region" description="Helical" evidence="13">
    <location>
        <begin position="84"/>
        <end position="111"/>
    </location>
</feature>
<feature type="transmembrane region" description="Helical" evidence="13">
    <location>
        <begin position="188"/>
        <end position="213"/>
    </location>
</feature>
<proteinExistence type="inferred from homology"/>
<dbReference type="Pfam" id="PF05296">
    <property type="entry name" value="TAS2R"/>
    <property type="match status" value="1"/>
</dbReference>
<dbReference type="InterPro" id="IPR007960">
    <property type="entry name" value="TAS2R"/>
</dbReference>
<gene>
    <name evidence="14" type="ORF">GDO86_020494</name>
</gene>